<proteinExistence type="predicted"/>
<dbReference type="Pfam" id="PF01471">
    <property type="entry name" value="PG_binding_1"/>
    <property type="match status" value="1"/>
</dbReference>
<feature type="domain" description="Peptidoglycan binding-like" evidence="2">
    <location>
        <begin position="135"/>
        <end position="184"/>
    </location>
</feature>
<organism evidence="3 4">
    <name type="scientific">Amycolatopsis xylanica</name>
    <dbReference type="NCBI Taxonomy" id="589385"/>
    <lineage>
        <taxon>Bacteria</taxon>
        <taxon>Bacillati</taxon>
        <taxon>Actinomycetota</taxon>
        <taxon>Actinomycetes</taxon>
        <taxon>Pseudonocardiales</taxon>
        <taxon>Pseudonocardiaceae</taxon>
        <taxon>Amycolatopsis</taxon>
    </lineage>
</organism>
<dbReference type="PANTHER" id="PTHR30469:SF18">
    <property type="entry name" value="RESISTANCE-NODULATION-CELL DIVISION (RND) EFFLUX MEMBRANE FUSION PROTEIN-RELATED"/>
    <property type="match status" value="1"/>
</dbReference>
<dbReference type="EMBL" id="FNON01000002">
    <property type="protein sequence ID" value="SDX03243.1"/>
    <property type="molecule type" value="Genomic_DNA"/>
</dbReference>
<dbReference type="Proteomes" id="UP000199515">
    <property type="component" value="Unassembled WGS sequence"/>
</dbReference>
<name>A0A1H2YDG1_9PSEU</name>
<evidence type="ECO:0000313" key="4">
    <source>
        <dbReference type="Proteomes" id="UP000199515"/>
    </source>
</evidence>
<dbReference type="InterPro" id="IPR002477">
    <property type="entry name" value="Peptidoglycan-bd-like"/>
</dbReference>
<dbReference type="Gene3D" id="1.10.101.10">
    <property type="entry name" value="PGBD-like superfamily/PGBD"/>
    <property type="match status" value="1"/>
</dbReference>
<sequence length="363" mass="37316">MSEHEGPSAVRKGRRARWLITAAIAIVLLGTGSVVVLTRVSAGASTGDQAPAPGASTTDIVKTTLTEEETADATLGYGSETSVSGRKEGTITSLPQVGAKIDRGKKVYDVNAKPVPLFYGTLPFYRDLSDGVDKGPDVKQLEENLKALGFGGFGAPDEKFTSATAAALKKWQKSLGLEQTGTFGQGDVVLAAGPIRVSAVSAQPGSPAGSEILKFTGTDRVVTAKLDAKKQSLAQQGGKVGLEISGKQGTGTVDKIGTSVDKDQNDPNAKPKIEVSIKLDDQATAGSLDSAPVTVHFTKGKRENVLAVPVGALLALAEGGFAVEVDEGGKRRLVAVQTGLFSGGKVEITGDGLKAGMKVVTTS</sequence>
<dbReference type="InterPro" id="IPR036365">
    <property type="entry name" value="PGBD-like_sf"/>
</dbReference>
<dbReference type="OrthoDB" id="3268648at2"/>
<keyword evidence="1" id="KW-1133">Transmembrane helix</keyword>
<protein>
    <submittedName>
        <fullName evidence="3">Putative peptidoglycan binding domain-containing protein</fullName>
    </submittedName>
</protein>
<dbReference type="InterPro" id="IPR036366">
    <property type="entry name" value="PGBDSf"/>
</dbReference>
<keyword evidence="1" id="KW-0812">Transmembrane</keyword>
<dbReference type="RefSeq" id="WP_091288040.1">
    <property type="nucleotide sequence ID" value="NZ_FNON01000002.1"/>
</dbReference>
<dbReference type="SUPFAM" id="SSF47090">
    <property type="entry name" value="PGBD-like"/>
    <property type="match status" value="1"/>
</dbReference>
<dbReference type="GO" id="GO:0015562">
    <property type="term" value="F:efflux transmembrane transporter activity"/>
    <property type="evidence" value="ECO:0007669"/>
    <property type="project" value="TreeGrafter"/>
</dbReference>
<dbReference type="STRING" id="589385.SAMN05421504_10299"/>
<dbReference type="PANTHER" id="PTHR30469">
    <property type="entry name" value="MULTIDRUG RESISTANCE PROTEIN MDTA"/>
    <property type="match status" value="1"/>
</dbReference>
<dbReference type="Gene3D" id="2.40.420.20">
    <property type="match status" value="1"/>
</dbReference>
<accession>A0A1H2YDG1</accession>
<reference evidence="3 4" key="1">
    <citation type="submission" date="2016-10" db="EMBL/GenBank/DDBJ databases">
        <authorList>
            <person name="de Groot N.N."/>
        </authorList>
    </citation>
    <scope>NUCLEOTIDE SEQUENCE [LARGE SCALE GENOMIC DNA]</scope>
    <source>
        <strain evidence="3 4">CPCC 202699</strain>
    </source>
</reference>
<gene>
    <name evidence="3" type="ORF">SAMN05421504_10299</name>
</gene>
<dbReference type="GO" id="GO:1990281">
    <property type="term" value="C:efflux pump complex"/>
    <property type="evidence" value="ECO:0007669"/>
    <property type="project" value="TreeGrafter"/>
</dbReference>
<keyword evidence="1" id="KW-0472">Membrane</keyword>
<evidence type="ECO:0000256" key="1">
    <source>
        <dbReference type="SAM" id="Phobius"/>
    </source>
</evidence>
<keyword evidence="4" id="KW-1185">Reference proteome</keyword>
<feature type="transmembrane region" description="Helical" evidence="1">
    <location>
        <begin position="18"/>
        <end position="37"/>
    </location>
</feature>
<dbReference type="AlphaFoldDB" id="A0A1H2YDG1"/>
<evidence type="ECO:0000259" key="2">
    <source>
        <dbReference type="Pfam" id="PF01471"/>
    </source>
</evidence>
<evidence type="ECO:0000313" key="3">
    <source>
        <dbReference type="EMBL" id="SDX03243.1"/>
    </source>
</evidence>